<evidence type="ECO:0000313" key="1">
    <source>
        <dbReference type="EMBL" id="RED44796.1"/>
    </source>
</evidence>
<keyword evidence="2" id="KW-1185">Reference proteome</keyword>
<evidence type="ECO:0000313" key="2">
    <source>
        <dbReference type="Proteomes" id="UP000256845"/>
    </source>
</evidence>
<gene>
    <name evidence="1" type="ORF">DFP90_1131</name>
</gene>
<dbReference type="EMBL" id="QRDW01000013">
    <property type="protein sequence ID" value="RED44796.1"/>
    <property type="molecule type" value="Genomic_DNA"/>
</dbReference>
<dbReference type="Pfam" id="PF13801">
    <property type="entry name" value="Metal_resist"/>
    <property type="match status" value="1"/>
</dbReference>
<dbReference type="Proteomes" id="UP000256845">
    <property type="component" value="Unassembled WGS sequence"/>
</dbReference>
<comment type="caution">
    <text evidence="1">The sequence shown here is derived from an EMBL/GenBank/DDBJ whole genome shotgun (WGS) entry which is preliminary data.</text>
</comment>
<organism evidence="1 2">
    <name type="scientific">Aestuariispira insulae</name>
    <dbReference type="NCBI Taxonomy" id="1461337"/>
    <lineage>
        <taxon>Bacteria</taxon>
        <taxon>Pseudomonadati</taxon>
        <taxon>Pseudomonadota</taxon>
        <taxon>Alphaproteobacteria</taxon>
        <taxon>Rhodospirillales</taxon>
        <taxon>Kiloniellaceae</taxon>
        <taxon>Aestuariispira</taxon>
    </lineage>
</organism>
<proteinExistence type="predicted"/>
<reference evidence="1 2" key="1">
    <citation type="submission" date="2018-07" db="EMBL/GenBank/DDBJ databases">
        <title>Genomic Encyclopedia of Type Strains, Phase III (KMG-III): the genomes of soil and plant-associated and newly described type strains.</title>
        <authorList>
            <person name="Whitman W."/>
        </authorList>
    </citation>
    <scope>NUCLEOTIDE SEQUENCE [LARGE SCALE GENOMIC DNA]</scope>
    <source>
        <strain evidence="1 2">CECT 8488</strain>
    </source>
</reference>
<name>A0A3D9H773_9PROT</name>
<dbReference type="RefSeq" id="WP_181905471.1">
    <property type="nucleotide sequence ID" value="NZ_QRDW01000013.1"/>
</dbReference>
<protein>
    <submittedName>
        <fullName evidence="1">Heavy-metal resistance protein</fullName>
    </submittedName>
</protein>
<sequence length="175" mass="19498">MSQIVLGKRMLLMLLLSFSLNLFLLGAVTSYVLFGAGEHSKVEGAVGTHVPPPIRALNLMLDTAYPDLSENGRMVVTRIKMRLSEDLAQFQPSFRDHHLRLLDLLTRETVDRAELEALLEGLKAKRNELDPYLINSVKDIASQMGQDDRRILVNAIEKVLHHRVGSEQQQGGAGS</sequence>
<dbReference type="InterPro" id="IPR025961">
    <property type="entry name" value="Metal_resist"/>
</dbReference>
<dbReference type="AlphaFoldDB" id="A0A3D9H773"/>
<accession>A0A3D9H773</accession>